<dbReference type="RefSeq" id="WP_373311709.1">
    <property type="nucleotide sequence ID" value="NZ_BNBD01000009.1"/>
</dbReference>
<feature type="region of interest" description="Disordered" evidence="1">
    <location>
        <begin position="1"/>
        <end position="38"/>
    </location>
</feature>
<evidence type="ECO:0000256" key="2">
    <source>
        <dbReference type="SAM" id="Phobius"/>
    </source>
</evidence>
<keyword evidence="2" id="KW-0472">Membrane</keyword>
<proteinExistence type="predicted"/>
<feature type="transmembrane region" description="Helical" evidence="2">
    <location>
        <begin position="181"/>
        <end position="200"/>
    </location>
</feature>
<evidence type="ECO:0000256" key="1">
    <source>
        <dbReference type="SAM" id="MobiDB-lite"/>
    </source>
</evidence>
<dbReference type="EMBL" id="BNBD01000009">
    <property type="protein sequence ID" value="GHF58169.1"/>
    <property type="molecule type" value="Genomic_DNA"/>
</dbReference>
<evidence type="ECO:0000313" key="3">
    <source>
        <dbReference type="EMBL" id="GHF58169.1"/>
    </source>
</evidence>
<feature type="transmembrane region" description="Helical" evidence="2">
    <location>
        <begin position="303"/>
        <end position="322"/>
    </location>
</feature>
<gene>
    <name evidence="3" type="ORF">GCM10010218_44540</name>
</gene>
<keyword evidence="4" id="KW-1185">Reference proteome</keyword>
<feature type="transmembrane region" description="Helical" evidence="2">
    <location>
        <begin position="278"/>
        <end position="296"/>
    </location>
</feature>
<reference evidence="3" key="1">
    <citation type="journal article" date="2014" name="Int. J. Syst. Evol. Microbiol.">
        <title>Complete genome sequence of Corynebacterium casei LMG S-19264T (=DSM 44701T), isolated from a smear-ripened cheese.</title>
        <authorList>
            <consortium name="US DOE Joint Genome Institute (JGI-PGF)"/>
            <person name="Walter F."/>
            <person name="Albersmeier A."/>
            <person name="Kalinowski J."/>
            <person name="Ruckert C."/>
        </authorList>
    </citation>
    <scope>NUCLEOTIDE SEQUENCE</scope>
    <source>
        <strain evidence="3">JCM 4059</strain>
    </source>
</reference>
<feature type="transmembrane region" description="Helical" evidence="2">
    <location>
        <begin position="126"/>
        <end position="152"/>
    </location>
</feature>
<feature type="transmembrane region" description="Helical" evidence="2">
    <location>
        <begin position="252"/>
        <end position="272"/>
    </location>
</feature>
<evidence type="ECO:0000313" key="4">
    <source>
        <dbReference type="Proteomes" id="UP000638313"/>
    </source>
</evidence>
<sequence length="633" mass="68021">MTTAGPVRAGQPGEPGGEGAAPGTAVPQEDGGAGRPAYRRPAWAVVPGHRRLRTARRRLLTGTVATTLAVAAALHVLWVLLFANSGGDLAAQDAWAEFALQHPDSAYNLAWYGGMHPVSYSVISPYLMALLGVRTTMMIAGTVSAGLIAMIVERSRAVRRPLWPSLYGAFALACNAISGRVTFGLGMMFGLAAVAAVFAWPVRWRTDGRYRWVRAALAALSAGLATASSPVAGLFVGVVAAALWLGRRRPAAYALGVTPVIVVALSAWLFPFSGQQPMSWASTILPLLAGVFGFVFTPWSWRTVRTVSALYVLGVLLVWLIPSQIGTNISRLGMVFGGVVLVAVLTGMERPARADLLRGGRTWTAAVLALVTCTAWQTTNSVSDIIHTTPAASWARAVAPLVDRLQHVDATRGRVEVVPARSHREASALAPYVNLARGWNRQADLKRNPLFYEEGRLTTDSYRAWLSRWAVHYVVLPTGEPDNAAVEEAKLVAREPEYLRQVWQDDNWRLFEVKDPTPLAEPPAVVEHADAGELRITVKKAGPVLIRIPYSPWLGLLDDDGKAVQPPKAGPRGEAPVNLHGCLAKEVQQPPAAGEPEDDWTLLRAPHAGTYRIAAPYKLPRGTGCPDDLAAAP</sequence>
<keyword evidence="2" id="KW-1133">Transmembrane helix</keyword>
<keyword evidence="2" id="KW-0812">Transmembrane</keyword>
<protein>
    <submittedName>
        <fullName evidence="3">MFS transporter</fullName>
    </submittedName>
</protein>
<name>A0A919B6E4_9ACTN</name>
<organism evidence="3 4">
    <name type="scientific">Streptomyces mashuensis</name>
    <dbReference type="NCBI Taxonomy" id="33904"/>
    <lineage>
        <taxon>Bacteria</taxon>
        <taxon>Bacillati</taxon>
        <taxon>Actinomycetota</taxon>
        <taxon>Actinomycetes</taxon>
        <taxon>Kitasatosporales</taxon>
        <taxon>Streptomycetaceae</taxon>
        <taxon>Streptomyces</taxon>
    </lineage>
</organism>
<feature type="transmembrane region" description="Helical" evidence="2">
    <location>
        <begin position="212"/>
        <end position="245"/>
    </location>
</feature>
<comment type="caution">
    <text evidence="3">The sequence shown here is derived from an EMBL/GenBank/DDBJ whole genome shotgun (WGS) entry which is preliminary data.</text>
</comment>
<reference evidence="3" key="2">
    <citation type="submission" date="2020-09" db="EMBL/GenBank/DDBJ databases">
        <authorList>
            <person name="Sun Q."/>
            <person name="Ohkuma M."/>
        </authorList>
    </citation>
    <scope>NUCLEOTIDE SEQUENCE</scope>
    <source>
        <strain evidence="3">JCM 4059</strain>
    </source>
</reference>
<dbReference type="Proteomes" id="UP000638313">
    <property type="component" value="Unassembled WGS sequence"/>
</dbReference>
<dbReference type="AlphaFoldDB" id="A0A919B6E4"/>
<feature type="transmembrane region" description="Helical" evidence="2">
    <location>
        <begin position="59"/>
        <end position="81"/>
    </location>
</feature>
<accession>A0A919B6E4</accession>